<dbReference type="InterPro" id="IPR051257">
    <property type="entry name" value="Diverse_CBS-Domain"/>
</dbReference>
<dbReference type="Pfam" id="PF04972">
    <property type="entry name" value="BON"/>
    <property type="match status" value="1"/>
</dbReference>
<dbReference type="Gene3D" id="3.10.580.10">
    <property type="entry name" value="CBS-domain"/>
    <property type="match status" value="2"/>
</dbReference>
<keyword evidence="6" id="KW-1185">Reference proteome</keyword>
<evidence type="ECO:0000256" key="2">
    <source>
        <dbReference type="PROSITE-ProRule" id="PRU00703"/>
    </source>
</evidence>
<feature type="domain" description="CBS" evidence="4">
    <location>
        <begin position="7"/>
        <end position="64"/>
    </location>
</feature>
<protein>
    <submittedName>
        <fullName evidence="5">BON domain-containing protein</fullName>
    </submittedName>
</protein>
<keyword evidence="1 2" id="KW-0129">CBS domain</keyword>
<evidence type="ECO:0000313" key="6">
    <source>
        <dbReference type="Proteomes" id="UP000294927"/>
    </source>
</evidence>
<comment type="caution">
    <text evidence="5">The sequence shown here is derived from an EMBL/GenBank/DDBJ whole genome shotgun (WGS) entry which is preliminary data.</text>
</comment>
<sequence>MRARDVMSRPVISVDTRGTVRDAVTALTEHGFATVPVVDEDGRVIGIFSESDGLRADPHGRTPVTSAMTTPVEVVAPDTDVASIAERMLAGHLRALPVVEEGLLIGMVARRDLLRVLVREDDVITGGVRGLLDQYAGTRRQWSVEVHEGAVTISGDFADDAEKSLVAALARTVAGVTTVGLTASPARTGGED</sequence>
<dbReference type="SUPFAM" id="SSF54631">
    <property type="entry name" value="CBS-domain pair"/>
    <property type="match status" value="1"/>
</dbReference>
<dbReference type="PROSITE" id="PS50914">
    <property type="entry name" value="BON"/>
    <property type="match status" value="1"/>
</dbReference>
<dbReference type="Proteomes" id="UP000294927">
    <property type="component" value="Unassembled WGS sequence"/>
</dbReference>
<dbReference type="InterPro" id="IPR046342">
    <property type="entry name" value="CBS_dom_sf"/>
</dbReference>
<evidence type="ECO:0000313" key="5">
    <source>
        <dbReference type="EMBL" id="TDV42552.1"/>
    </source>
</evidence>
<accession>A0A4R7V1Y9</accession>
<dbReference type="EMBL" id="SOCP01000017">
    <property type="protein sequence ID" value="TDV42552.1"/>
    <property type="molecule type" value="Genomic_DNA"/>
</dbReference>
<dbReference type="SMART" id="SM00116">
    <property type="entry name" value="CBS"/>
    <property type="match status" value="2"/>
</dbReference>
<dbReference type="InterPro" id="IPR000644">
    <property type="entry name" value="CBS_dom"/>
</dbReference>
<dbReference type="RefSeq" id="WP_133907164.1">
    <property type="nucleotide sequence ID" value="NZ_SOCP01000017.1"/>
</dbReference>
<dbReference type="Pfam" id="PF00571">
    <property type="entry name" value="CBS"/>
    <property type="match status" value="2"/>
</dbReference>
<feature type="domain" description="CBS" evidence="4">
    <location>
        <begin position="68"/>
        <end position="123"/>
    </location>
</feature>
<dbReference type="OrthoDB" id="9799454at2"/>
<dbReference type="Gene3D" id="3.30.1340.30">
    <property type="match status" value="1"/>
</dbReference>
<feature type="domain" description="BON" evidence="3">
    <location>
        <begin position="120"/>
        <end position="187"/>
    </location>
</feature>
<name>A0A4R7V1Y9_9PSEU</name>
<evidence type="ECO:0000259" key="4">
    <source>
        <dbReference type="PROSITE" id="PS51371"/>
    </source>
</evidence>
<dbReference type="AlphaFoldDB" id="A0A4R7V1Y9"/>
<proteinExistence type="predicted"/>
<dbReference type="PROSITE" id="PS51371">
    <property type="entry name" value="CBS"/>
    <property type="match status" value="2"/>
</dbReference>
<dbReference type="InterPro" id="IPR007055">
    <property type="entry name" value="BON_dom"/>
</dbReference>
<gene>
    <name evidence="5" type="ORF">CLV71_11721</name>
</gene>
<reference evidence="5 6" key="1">
    <citation type="submission" date="2019-03" db="EMBL/GenBank/DDBJ databases">
        <title>Genomic Encyclopedia of Archaeal and Bacterial Type Strains, Phase II (KMG-II): from individual species to whole genera.</title>
        <authorList>
            <person name="Goeker M."/>
        </authorList>
    </citation>
    <scope>NUCLEOTIDE SEQUENCE [LARGE SCALE GENOMIC DNA]</scope>
    <source>
        <strain evidence="5 6">DSM 45499</strain>
    </source>
</reference>
<dbReference type="PANTHER" id="PTHR43080">
    <property type="entry name" value="CBS DOMAIN-CONTAINING PROTEIN CBSX3, MITOCHONDRIAL"/>
    <property type="match status" value="1"/>
</dbReference>
<organism evidence="5 6">
    <name type="scientific">Actinophytocola oryzae</name>
    <dbReference type="NCBI Taxonomy" id="502181"/>
    <lineage>
        <taxon>Bacteria</taxon>
        <taxon>Bacillati</taxon>
        <taxon>Actinomycetota</taxon>
        <taxon>Actinomycetes</taxon>
        <taxon>Pseudonocardiales</taxon>
        <taxon>Pseudonocardiaceae</taxon>
    </lineage>
</organism>
<evidence type="ECO:0000259" key="3">
    <source>
        <dbReference type="PROSITE" id="PS50914"/>
    </source>
</evidence>
<evidence type="ECO:0000256" key="1">
    <source>
        <dbReference type="ARBA" id="ARBA00023122"/>
    </source>
</evidence>
<dbReference type="PANTHER" id="PTHR43080:SF2">
    <property type="entry name" value="CBS DOMAIN-CONTAINING PROTEIN"/>
    <property type="match status" value="1"/>
</dbReference>